<dbReference type="EMBL" id="AAFI02000199">
    <property type="protein sequence ID" value="EAL60886.1"/>
    <property type="molecule type" value="Genomic_DNA"/>
</dbReference>
<feature type="compositionally biased region" description="Polar residues" evidence="1">
    <location>
        <begin position="15"/>
        <end position="31"/>
    </location>
</feature>
<dbReference type="OMA" id="SYHPNNK"/>
<keyword evidence="2" id="KW-0812">Transmembrane</keyword>
<comment type="caution">
    <text evidence="3">The sequence shown here is derived from an EMBL/GenBank/DDBJ whole genome shotgun (WGS) entry which is preliminary data.</text>
</comment>
<dbReference type="eggNOG" id="ENOG502RCNU">
    <property type="taxonomic scope" value="Eukaryota"/>
</dbReference>
<evidence type="ECO:0000256" key="2">
    <source>
        <dbReference type="SAM" id="Phobius"/>
    </source>
</evidence>
<dbReference type="RefSeq" id="XP_629303.1">
    <property type="nucleotide sequence ID" value="XM_629301.1"/>
</dbReference>
<feature type="transmembrane region" description="Helical" evidence="2">
    <location>
        <begin position="111"/>
        <end position="134"/>
    </location>
</feature>
<dbReference type="VEuPathDB" id="AmoebaDB:DDB_G0293068"/>
<dbReference type="InParanoid" id="Q54CB6"/>
<sequence length="285" mass="32330">MGSDTIESYHPNNKGGFSTSSKPYTLNNIQYHTPPPLPPHPQVNEDSPLVSRQERDYPIESSIDIGEGVHAIVDYRIKDKLDFYSLWGNILCFSQLVLGSFLYFSSGLDSYFILTTIALVSHTLSCCLGLYAIAIKHILLLINYTVYAFLILGVNIAVFVLSILSMKDNYPWFLFIGGLLILNLQFFGLRYIISLSLLLRDLQKKESFIQASIVTGPNPQLISQPPKQPKQVYQTFYPGLQSQQQQQPQQQYYYYTTPLTTTTNQQNTTPTTSNQNQNSNLSYKL</sequence>
<evidence type="ECO:0000256" key="1">
    <source>
        <dbReference type="SAM" id="MobiDB-lite"/>
    </source>
</evidence>
<dbReference type="GeneID" id="8629026"/>
<keyword evidence="2" id="KW-0472">Membrane</keyword>
<evidence type="ECO:0008006" key="5">
    <source>
        <dbReference type="Google" id="ProtNLM"/>
    </source>
</evidence>
<keyword evidence="2" id="KW-1133">Transmembrane helix</keyword>
<feature type="region of interest" description="Disordered" evidence="1">
    <location>
        <begin position="263"/>
        <end position="285"/>
    </location>
</feature>
<dbReference type="HOGENOM" id="CLU_978050_0_0_1"/>
<organism evidence="3 4">
    <name type="scientific">Dictyostelium discoideum</name>
    <name type="common">Social amoeba</name>
    <dbReference type="NCBI Taxonomy" id="44689"/>
    <lineage>
        <taxon>Eukaryota</taxon>
        <taxon>Amoebozoa</taxon>
        <taxon>Evosea</taxon>
        <taxon>Eumycetozoa</taxon>
        <taxon>Dictyostelia</taxon>
        <taxon>Dictyosteliales</taxon>
        <taxon>Dictyosteliaceae</taxon>
        <taxon>Dictyostelium</taxon>
    </lineage>
</organism>
<evidence type="ECO:0000313" key="4">
    <source>
        <dbReference type="Proteomes" id="UP000002195"/>
    </source>
</evidence>
<dbReference type="Proteomes" id="UP000002195">
    <property type="component" value="Unassembled WGS sequence"/>
</dbReference>
<evidence type="ECO:0000313" key="3">
    <source>
        <dbReference type="EMBL" id="EAL60886.1"/>
    </source>
</evidence>
<feature type="transmembrane region" description="Helical" evidence="2">
    <location>
        <begin position="86"/>
        <end position="105"/>
    </location>
</feature>
<feature type="transmembrane region" description="Helical" evidence="2">
    <location>
        <begin position="146"/>
        <end position="166"/>
    </location>
</feature>
<reference evidence="3 4" key="1">
    <citation type="journal article" date="2005" name="Nature">
        <title>The genome of the social amoeba Dictyostelium discoideum.</title>
        <authorList>
            <consortium name="The Dictyostelium discoideum Sequencing Consortium"/>
            <person name="Eichinger L."/>
            <person name="Pachebat J.A."/>
            <person name="Glockner G."/>
            <person name="Rajandream M.A."/>
            <person name="Sucgang R."/>
            <person name="Berriman M."/>
            <person name="Song J."/>
            <person name="Olsen R."/>
            <person name="Szafranski K."/>
            <person name="Xu Q."/>
            <person name="Tunggal B."/>
            <person name="Kummerfeld S."/>
            <person name="Madera M."/>
            <person name="Konfortov B.A."/>
            <person name="Rivero F."/>
            <person name="Bankier A.T."/>
            <person name="Lehmann R."/>
            <person name="Hamlin N."/>
            <person name="Davies R."/>
            <person name="Gaudet P."/>
            <person name="Fey P."/>
            <person name="Pilcher K."/>
            <person name="Chen G."/>
            <person name="Saunders D."/>
            <person name="Sodergren E."/>
            <person name="Davis P."/>
            <person name="Kerhornou A."/>
            <person name="Nie X."/>
            <person name="Hall N."/>
            <person name="Anjard C."/>
            <person name="Hemphill L."/>
            <person name="Bason N."/>
            <person name="Farbrother P."/>
            <person name="Desany B."/>
            <person name="Just E."/>
            <person name="Morio T."/>
            <person name="Rost R."/>
            <person name="Churcher C."/>
            <person name="Cooper J."/>
            <person name="Haydock S."/>
            <person name="van Driessche N."/>
            <person name="Cronin A."/>
            <person name="Goodhead I."/>
            <person name="Muzny D."/>
            <person name="Mourier T."/>
            <person name="Pain A."/>
            <person name="Lu M."/>
            <person name="Harper D."/>
            <person name="Lindsay R."/>
            <person name="Hauser H."/>
            <person name="James K."/>
            <person name="Quiles M."/>
            <person name="Madan Babu M."/>
            <person name="Saito T."/>
            <person name="Buchrieser C."/>
            <person name="Wardroper A."/>
            <person name="Felder M."/>
            <person name="Thangavelu M."/>
            <person name="Johnson D."/>
            <person name="Knights A."/>
            <person name="Loulseged H."/>
            <person name="Mungall K."/>
            <person name="Oliver K."/>
            <person name="Price C."/>
            <person name="Quail M.A."/>
            <person name="Urushihara H."/>
            <person name="Hernandez J."/>
            <person name="Rabbinowitsch E."/>
            <person name="Steffen D."/>
            <person name="Sanders M."/>
            <person name="Ma J."/>
            <person name="Kohara Y."/>
            <person name="Sharp S."/>
            <person name="Simmonds M."/>
            <person name="Spiegler S."/>
            <person name="Tivey A."/>
            <person name="Sugano S."/>
            <person name="White B."/>
            <person name="Walker D."/>
            <person name="Woodward J."/>
            <person name="Winckler T."/>
            <person name="Tanaka Y."/>
            <person name="Shaulsky G."/>
            <person name="Schleicher M."/>
            <person name="Weinstock G."/>
            <person name="Rosenthal A."/>
            <person name="Cox E.C."/>
            <person name="Chisholm R.L."/>
            <person name="Gibbs R."/>
            <person name="Loomis W.F."/>
            <person name="Platzer M."/>
            <person name="Kay R.R."/>
            <person name="Williams J."/>
            <person name="Dear P.H."/>
            <person name="Noegel A.A."/>
            <person name="Barrell B."/>
            <person name="Kuspa A."/>
        </authorList>
    </citation>
    <scope>NUCLEOTIDE SEQUENCE [LARGE SCALE GENOMIC DNA]</scope>
    <source>
        <strain evidence="3 4">AX4</strain>
    </source>
</reference>
<name>Q54CB6_DICDI</name>
<gene>
    <name evidence="3" type="ORF">DDB_G0293068</name>
</gene>
<proteinExistence type="predicted"/>
<protein>
    <recommendedName>
        <fullName evidence="5">Transmembrane protein</fullName>
    </recommendedName>
</protein>
<keyword evidence="4" id="KW-1185">Reference proteome</keyword>
<feature type="region of interest" description="Disordered" evidence="1">
    <location>
        <begin position="1"/>
        <end position="51"/>
    </location>
</feature>
<dbReference type="AlphaFoldDB" id="Q54CB6"/>
<dbReference type="dictyBase" id="DDB_G0293068"/>
<feature type="transmembrane region" description="Helical" evidence="2">
    <location>
        <begin position="172"/>
        <end position="199"/>
    </location>
</feature>
<dbReference type="KEGG" id="ddi:DDB_G0293068"/>
<dbReference type="FunCoup" id="Q54CB6">
    <property type="interactions" value="744"/>
</dbReference>
<dbReference type="PaxDb" id="44689-DDB0191759"/>
<accession>Q54CB6</accession>